<protein>
    <submittedName>
        <fullName evidence="5">ABC transporter ATP-binding protein</fullName>
    </submittedName>
</protein>
<dbReference type="CDD" id="cd03230">
    <property type="entry name" value="ABC_DR_subfamily_A"/>
    <property type="match status" value="1"/>
</dbReference>
<feature type="domain" description="ABC transporter" evidence="4">
    <location>
        <begin position="3"/>
        <end position="233"/>
    </location>
</feature>
<proteinExistence type="predicted"/>
<dbReference type="PANTHER" id="PTHR42939:SF5">
    <property type="entry name" value="ABC-TYPE TRANSPORTER ATP-BINDING PROTEIN ECSA"/>
    <property type="match status" value="1"/>
</dbReference>
<evidence type="ECO:0000313" key="5">
    <source>
        <dbReference type="EMBL" id="MDK7186839.1"/>
    </source>
</evidence>
<dbReference type="InterPro" id="IPR003593">
    <property type="entry name" value="AAA+_ATPase"/>
</dbReference>
<dbReference type="AlphaFoldDB" id="A0AAJ1Q4R8"/>
<gene>
    <name evidence="5" type="ORF">QP433_02485</name>
</gene>
<reference evidence="5" key="1">
    <citation type="submission" date="2023-05" db="EMBL/GenBank/DDBJ databases">
        <title>Cataloging the Phylogenetic Diversity of Human Bladder Bacteria.</title>
        <authorList>
            <person name="Du J."/>
        </authorList>
    </citation>
    <scope>NUCLEOTIDE SEQUENCE</scope>
    <source>
        <strain evidence="5">UMB1231</strain>
    </source>
</reference>
<name>A0AAJ1Q4R8_9LACT</name>
<dbReference type="InterPro" id="IPR003439">
    <property type="entry name" value="ABC_transporter-like_ATP-bd"/>
</dbReference>
<dbReference type="EMBL" id="JASOOE010000004">
    <property type="protein sequence ID" value="MDK7186839.1"/>
    <property type="molecule type" value="Genomic_DNA"/>
</dbReference>
<evidence type="ECO:0000256" key="3">
    <source>
        <dbReference type="ARBA" id="ARBA00022840"/>
    </source>
</evidence>
<accession>A0AAJ1Q4R8</accession>
<dbReference type="SUPFAM" id="SSF52540">
    <property type="entry name" value="P-loop containing nucleoside triphosphate hydrolases"/>
    <property type="match status" value="1"/>
</dbReference>
<comment type="caution">
    <text evidence="5">The sequence shown here is derived from an EMBL/GenBank/DDBJ whole genome shotgun (WGS) entry which is preliminary data.</text>
</comment>
<dbReference type="Gene3D" id="3.40.50.300">
    <property type="entry name" value="P-loop containing nucleotide triphosphate hydrolases"/>
    <property type="match status" value="1"/>
</dbReference>
<dbReference type="Proteomes" id="UP001229251">
    <property type="component" value="Unassembled WGS sequence"/>
</dbReference>
<dbReference type="Pfam" id="PF00005">
    <property type="entry name" value="ABC_tran"/>
    <property type="match status" value="1"/>
</dbReference>
<evidence type="ECO:0000256" key="2">
    <source>
        <dbReference type="ARBA" id="ARBA00022741"/>
    </source>
</evidence>
<dbReference type="SMART" id="SM00382">
    <property type="entry name" value="AAA"/>
    <property type="match status" value="1"/>
</dbReference>
<evidence type="ECO:0000259" key="4">
    <source>
        <dbReference type="PROSITE" id="PS50893"/>
    </source>
</evidence>
<dbReference type="GO" id="GO:0016887">
    <property type="term" value="F:ATP hydrolysis activity"/>
    <property type="evidence" value="ECO:0007669"/>
    <property type="project" value="InterPro"/>
</dbReference>
<keyword evidence="1" id="KW-0813">Transport</keyword>
<evidence type="ECO:0000313" key="6">
    <source>
        <dbReference type="Proteomes" id="UP001229251"/>
    </source>
</evidence>
<dbReference type="RefSeq" id="WP_285065429.1">
    <property type="nucleotide sequence ID" value="NZ_JASOOE010000004.1"/>
</dbReference>
<dbReference type="PROSITE" id="PS50893">
    <property type="entry name" value="ABC_TRANSPORTER_2"/>
    <property type="match status" value="1"/>
</dbReference>
<dbReference type="InterPro" id="IPR027417">
    <property type="entry name" value="P-loop_NTPase"/>
</dbReference>
<keyword evidence="2" id="KW-0547">Nucleotide-binding</keyword>
<sequence length="251" mass="27912">MVLVVNKVSSGYRQITVIKEVIFEIESGQIVGLIGLNGAGKSTLLKTILGLLPIQSGSIGIDGLDSRDNQAAYAANIAYVPETPVLYEELTLKEHLEMTALGYGIDRDTVMKRAQPMLKAFRLDQHLNWFPTHFSKGMKQKVMIMCALVTQAKLLIIDEPFLGLDPLAMNYFSQLLLEHAKRGGMVLFTTHVLSIAEDLCQSFILLKKGQVVGRGDLQELRQQFDQEGANLMEIYLTMTQEDGHQSGEYHG</sequence>
<dbReference type="InterPro" id="IPR051782">
    <property type="entry name" value="ABC_Transporter_VariousFunc"/>
</dbReference>
<organism evidence="5 6">
    <name type="scientific">Facklamia hominis</name>
    <dbReference type="NCBI Taxonomy" id="178214"/>
    <lineage>
        <taxon>Bacteria</taxon>
        <taxon>Bacillati</taxon>
        <taxon>Bacillota</taxon>
        <taxon>Bacilli</taxon>
        <taxon>Lactobacillales</taxon>
        <taxon>Aerococcaceae</taxon>
        <taxon>Facklamia</taxon>
    </lineage>
</organism>
<keyword evidence="3 5" id="KW-0067">ATP-binding</keyword>
<dbReference type="GO" id="GO:0005524">
    <property type="term" value="F:ATP binding"/>
    <property type="evidence" value="ECO:0007669"/>
    <property type="project" value="UniProtKB-KW"/>
</dbReference>
<dbReference type="PANTHER" id="PTHR42939">
    <property type="entry name" value="ABC TRANSPORTER ATP-BINDING PROTEIN ALBC-RELATED"/>
    <property type="match status" value="1"/>
</dbReference>
<evidence type="ECO:0000256" key="1">
    <source>
        <dbReference type="ARBA" id="ARBA00022448"/>
    </source>
</evidence>